<evidence type="ECO:0000313" key="2">
    <source>
        <dbReference type="Proteomes" id="UP000028709"/>
    </source>
</evidence>
<dbReference type="KEGG" id="cpip:CJF12_12735"/>
<protein>
    <recommendedName>
        <fullName evidence="3">Glycosyltransferase</fullName>
    </recommendedName>
</protein>
<dbReference type="RefSeq" id="WP_034680439.1">
    <property type="nucleotide sequence ID" value="NZ_CP023049.2"/>
</dbReference>
<dbReference type="Proteomes" id="UP000028709">
    <property type="component" value="Unassembled WGS sequence"/>
</dbReference>
<name>A0A086BMV0_9FLAO</name>
<sequence length="352" mass="42063">MKKILYAYDLVENDNEYMERMVEISKTIENLEVVSSLNEFWKPTTHYNAIVINWPDYLFRWKRNISDSEVEKLQSLLEYYKKCGTKIITVLHDEYAHRSRSENRNLIFDICFQNSNILAHLGEFSQKEYSEKFKNLNIKHKLLYHPKYKYFNFDLNKENVRKAFGFKPKDFIIIVPGGIRHQYEEDYVNKIFNNIKIKHKKLIYLRATHIDKPIKKITSRRFIFFKLKERYIQLFHKRVYKYKFLDSKILSEYFTAADLVILPRIDILNSGNVILGSQFNKLIIGPKIGNINEWLLKFNHISILPSSVDNKSFSETITTEIKHHLENQSKHTEISYITDQLIAQQLSDILFN</sequence>
<accession>A0A086BMV0</accession>
<proteinExistence type="predicted"/>
<dbReference type="eggNOG" id="COG0438">
    <property type="taxonomic scope" value="Bacteria"/>
</dbReference>
<keyword evidence="2" id="KW-1185">Reference proteome</keyword>
<organism evidence="1 2">
    <name type="scientific">Chryseobacterium piperi</name>
    <dbReference type="NCBI Taxonomy" id="558152"/>
    <lineage>
        <taxon>Bacteria</taxon>
        <taxon>Pseudomonadati</taxon>
        <taxon>Bacteroidota</taxon>
        <taxon>Flavobacteriia</taxon>
        <taxon>Flavobacteriales</taxon>
        <taxon>Weeksellaceae</taxon>
        <taxon>Chryseobacterium group</taxon>
        <taxon>Chryseobacterium</taxon>
    </lineage>
</organism>
<dbReference type="SUPFAM" id="SSF53756">
    <property type="entry name" value="UDP-Glycosyltransferase/glycogen phosphorylase"/>
    <property type="match status" value="1"/>
</dbReference>
<gene>
    <name evidence="1" type="ORF">IQ37_00330</name>
</gene>
<reference evidence="1 2" key="1">
    <citation type="submission" date="2014-07" db="EMBL/GenBank/DDBJ databases">
        <title>Genome of Chryseobacterium piperi CTM.</title>
        <authorList>
            <person name="Pipes S.E."/>
            <person name="Stropko S.J."/>
            <person name="Newman J.D."/>
        </authorList>
    </citation>
    <scope>NUCLEOTIDE SEQUENCE [LARGE SCALE GENOMIC DNA]</scope>
    <source>
        <strain evidence="1 2">CTM</strain>
    </source>
</reference>
<dbReference type="OrthoDB" id="1007434at2"/>
<dbReference type="EMBL" id="JPRJ01000001">
    <property type="protein sequence ID" value="KFF30264.1"/>
    <property type="molecule type" value="Genomic_DNA"/>
</dbReference>
<evidence type="ECO:0000313" key="1">
    <source>
        <dbReference type="EMBL" id="KFF30264.1"/>
    </source>
</evidence>
<comment type="caution">
    <text evidence="1">The sequence shown here is derived from an EMBL/GenBank/DDBJ whole genome shotgun (WGS) entry which is preliminary data.</text>
</comment>
<evidence type="ECO:0008006" key="3">
    <source>
        <dbReference type="Google" id="ProtNLM"/>
    </source>
</evidence>
<dbReference type="STRING" id="558152.IQ37_00330"/>
<dbReference type="AlphaFoldDB" id="A0A086BMV0"/>